<dbReference type="InterPro" id="IPR013783">
    <property type="entry name" value="Ig-like_fold"/>
</dbReference>
<keyword evidence="1" id="KW-0732">Signal</keyword>
<keyword evidence="2" id="KW-0677">Repeat</keyword>
<dbReference type="KEGG" id="aten:116292913"/>
<dbReference type="SUPFAM" id="SSF48726">
    <property type="entry name" value="Immunoglobulin"/>
    <property type="match status" value="2"/>
</dbReference>
<evidence type="ECO:0000256" key="4">
    <source>
        <dbReference type="ARBA" id="ARBA00023319"/>
    </source>
</evidence>
<evidence type="ECO:0000256" key="3">
    <source>
        <dbReference type="ARBA" id="ARBA00023157"/>
    </source>
</evidence>
<dbReference type="Pfam" id="PF07679">
    <property type="entry name" value="I-set"/>
    <property type="match status" value="1"/>
</dbReference>
<evidence type="ECO:0000256" key="1">
    <source>
        <dbReference type="ARBA" id="ARBA00022729"/>
    </source>
</evidence>
<dbReference type="InterPro" id="IPR051170">
    <property type="entry name" value="Neural/epithelial_adhesion"/>
</dbReference>
<keyword evidence="3" id="KW-1015">Disulfide bond</keyword>
<evidence type="ECO:0000313" key="7">
    <source>
        <dbReference type="RefSeq" id="XP_031556118.1"/>
    </source>
</evidence>
<dbReference type="Proteomes" id="UP000515163">
    <property type="component" value="Unplaced"/>
</dbReference>
<gene>
    <name evidence="7" type="primary">LOC116292913</name>
</gene>
<dbReference type="AlphaFoldDB" id="A0A6P8HM81"/>
<dbReference type="InterPro" id="IPR036179">
    <property type="entry name" value="Ig-like_dom_sf"/>
</dbReference>
<reference evidence="7" key="1">
    <citation type="submission" date="2025-08" db="UniProtKB">
        <authorList>
            <consortium name="RefSeq"/>
        </authorList>
    </citation>
    <scope>IDENTIFICATION</scope>
    <source>
        <tissue evidence="7">Tentacle</tissue>
    </source>
</reference>
<name>A0A6P8HM81_ACTTE</name>
<evidence type="ECO:0000256" key="2">
    <source>
        <dbReference type="ARBA" id="ARBA00022737"/>
    </source>
</evidence>
<dbReference type="GeneID" id="116292913"/>
<dbReference type="InterPro" id="IPR003599">
    <property type="entry name" value="Ig_sub"/>
</dbReference>
<evidence type="ECO:0000313" key="6">
    <source>
        <dbReference type="Proteomes" id="UP000515163"/>
    </source>
</evidence>
<dbReference type="InterPro" id="IPR013098">
    <property type="entry name" value="Ig_I-set"/>
</dbReference>
<evidence type="ECO:0000259" key="5">
    <source>
        <dbReference type="PROSITE" id="PS50835"/>
    </source>
</evidence>
<feature type="domain" description="Ig-like" evidence="5">
    <location>
        <begin position="54"/>
        <end position="141"/>
    </location>
</feature>
<dbReference type="PANTHER" id="PTHR12231">
    <property type="entry name" value="CTX-RELATED TYPE I TRANSMEMBRANE PROTEIN"/>
    <property type="match status" value="1"/>
</dbReference>
<dbReference type="InterPro" id="IPR007110">
    <property type="entry name" value="Ig-like_dom"/>
</dbReference>
<dbReference type="Gene3D" id="2.60.40.10">
    <property type="entry name" value="Immunoglobulins"/>
    <property type="match status" value="2"/>
</dbReference>
<keyword evidence="4" id="KW-0393">Immunoglobulin domain</keyword>
<dbReference type="RefSeq" id="XP_031556118.1">
    <property type="nucleotide sequence ID" value="XM_031700258.1"/>
</dbReference>
<dbReference type="OrthoDB" id="5988349at2759"/>
<dbReference type="PROSITE" id="PS50835">
    <property type="entry name" value="IG_LIKE"/>
    <property type="match status" value="1"/>
</dbReference>
<dbReference type="InParanoid" id="A0A6P8HM81"/>
<dbReference type="PANTHER" id="PTHR12231:SF253">
    <property type="entry name" value="DPR-INTERACTING PROTEIN ETA, ISOFORM B-RELATED"/>
    <property type="match status" value="1"/>
</dbReference>
<protein>
    <submittedName>
        <fullName evidence="7">Limbic system-associated membrane protein-like</fullName>
    </submittedName>
</protein>
<dbReference type="InterPro" id="IPR003598">
    <property type="entry name" value="Ig_sub2"/>
</dbReference>
<dbReference type="FunCoup" id="A0A6P8HM81">
    <property type="interactions" value="489"/>
</dbReference>
<dbReference type="SMART" id="SM00409">
    <property type="entry name" value="IG"/>
    <property type="match status" value="1"/>
</dbReference>
<keyword evidence="6" id="KW-1185">Reference proteome</keyword>
<accession>A0A6P8HM81</accession>
<dbReference type="SMART" id="SM00408">
    <property type="entry name" value="IGc2"/>
    <property type="match status" value="1"/>
</dbReference>
<organism evidence="6 7">
    <name type="scientific">Actinia tenebrosa</name>
    <name type="common">Australian red waratah sea anemone</name>
    <dbReference type="NCBI Taxonomy" id="6105"/>
    <lineage>
        <taxon>Eukaryota</taxon>
        <taxon>Metazoa</taxon>
        <taxon>Cnidaria</taxon>
        <taxon>Anthozoa</taxon>
        <taxon>Hexacorallia</taxon>
        <taxon>Actiniaria</taxon>
        <taxon>Actiniidae</taxon>
        <taxon>Actinia</taxon>
    </lineage>
</organism>
<sequence>MPLGNIMSEGEGKATLRINNITAHQSGGYECRASNNPNEEPVTMETVTVVLFKPQIDIDKFTRTTGSLIGKNISLHCIATGQPLPRITWYGPREGQIVSAIDYKTKKSVLTFVTKGSNDYGQYRCQAENEVGEDEHFINVTQLSKEVFIYKYLLVMV</sequence>
<proteinExistence type="predicted"/>